<dbReference type="InParanoid" id="A0A369K634"/>
<reference evidence="1" key="1">
    <citation type="submission" date="2018-04" db="EMBL/GenBank/DDBJ databases">
        <title>Whole genome sequencing of Hypsizygus marmoreus.</title>
        <authorList>
            <person name="Choi I.-G."/>
            <person name="Min B."/>
            <person name="Kim J.-G."/>
            <person name="Kim S."/>
            <person name="Oh Y.-L."/>
            <person name="Kong W.-S."/>
            <person name="Park H."/>
            <person name="Jeong J."/>
            <person name="Song E.-S."/>
        </authorList>
    </citation>
    <scope>NUCLEOTIDE SEQUENCE [LARGE SCALE GENOMIC DNA]</scope>
    <source>
        <strain evidence="1">51987-8</strain>
    </source>
</reference>
<dbReference type="Proteomes" id="UP000076154">
    <property type="component" value="Unassembled WGS sequence"/>
</dbReference>
<name>A0A369K634_HYPMA</name>
<gene>
    <name evidence="1" type="ORF">Hypma_014023</name>
</gene>
<evidence type="ECO:0000313" key="2">
    <source>
        <dbReference type="Proteomes" id="UP000076154"/>
    </source>
</evidence>
<proteinExistence type="predicted"/>
<organism evidence="1 2">
    <name type="scientific">Hypsizygus marmoreus</name>
    <name type="common">White beech mushroom</name>
    <name type="synonym">Agaricus marmoreus</name>
    <dbReference type="NCBI Taxonomy" id="39966"/>
    <lineage>
        <taxon>Eukaryota</taxon>
        <taxon>Fungi</taxon>
        <taxon>Dikarya</taxon>
        <taxon>Basidiomycota</taxon>
        <taxon>Agaricomycotina</taxon>
        <taxon>Agaricomycetes</taxon>
        <taxon>Agaricomycetidae</taxon>
        <taxon>Agaricales</taxon>
        <taxon>Tricholomatineae</taxon>
        <taxon>Lyophyllaceae</taxon>
        <taxon>Hypsizygus</taxon>
    </lineage>
</organism>
<comment type="caution">
    <text evidence="1">The sequence shown here is derived from an EMBL/GenBank/DDBJ whole genome shotgun (WGS) entry which is preliminary data.</text>
</comment>
<evidence type="ECO:0000313" key="1">
    <source>
        <dbReference type="EMBL" id="RDB30079.1"/>
    </source>
</evidence>
<accession>A0A369K634</accession>
<protein>
    <submittedName>
        <fullName evidence="1">Uncharacterized protein</fullName>
    </submittedName>
</protein>
<sequence>MYSPPSSLYLEHHDKAPPIPDYHLSIRPLQISTYLSRVNDHTTASTEHTMILEVPTVLLLTYPGHSASRPGLQSMLLYDWAGRFSEDATNAGEKVITSQGMLGIVQCSTFSVDPGNLLRIQYRLETGSMLEMLFVTQLIESSEPGRTSGASTNAMGSFTFTYTVEFRPTLHAMLRVTEKIDLFSSSKPQIARYSIEISSA</sequence>
<dbReference type="AlphaFoldDB" id="A0A369K634"/>
<dbReference type="EMBL" id="LUEZ02000009">
    <property type="protein sequence ID" value="RDB30079.1"/>
    <property type="molecule type" value="Genomic_DNA"/>
</dbReference>
<keyword evidence="2" id="KW-1185">Reference proteome</keyword>